<dbReference type="STRING" id="596151.DesfrDRAFT_0443"/>
<protein>
    <submittedName>
        <fullName evidence="1">Uncharacterized protein</fullName>
    </submittedName>
</protein>
<organism evidence="1 2">
    <name type="scientific">Solidesulfovibrio fructosivorans JJ]</name>
    <dbReference type="NCBI Taxonomy" id="596151"/>
    <lineage>
        <taxon>Bacteria</taxon>
        <taxon>Pseudomonadati</taxon>
        <taxon>Thermodesulfobacteriota</taxon>
        <taxon>Desulfovibrionia</taxon>
        <taxon>Desulfovibrionales</taxon>
        <taxon>Desulfovibrionaceae</taxon>
        <taxon>Solidesulfovibrio</taxon>
    </lineage>
</organism>
<name>E1JS44_SOLFR</name>
<reference evidence="1 2" key="1">
    <citation type="submission" date="2010-08" db="EMBL/GenBank/DDBJ databases">
        <title>The draft genome of Desulfovibrio fructosovorans JJ.</title>
        <authorList>
            <consortium name="US DOE Joint Genome Institute (JGI-PGF)"/>
            <person name="Lucas S."/>
            <person name="Copeland A."/>
            <person name="Lapidus A."/>
            <person name="Cheng J.-F."/>
            <person name="Bruce D."/>
            <person name="Goodwin L."/>
            <person name="Pitluck S."/>
            <person name="Land M.L."/>
            <person name="Hauser L."/>
            <person name="Chang Y.-J."/>
            <person name="Jeffries C."/>
            <person name="Wall J.D."/>
            <person name="Stahl D.A."/>
            <person name="Arkin A.P."/>
            <person name="Dehal P."/>
            <person name="Stolyar S.M."/>
            <person name="Hazen T.C."/>
            <person name="Woyke T.J."/>
        </authorList>
    </citation>
    <scope>NUCLEOTIDE SEQUENCE [LARGE SCALE GENOMIC DNA]</scope>
    <source>
        <strain evidence="1 2">JJ</strain>
    </source>
</reference>
<dbReference type="EMBL" id="AECZ01000002">
    <property type="protein sequence ID" value="EFL52813.1"/>
    <property type="molecule type" value="Genomic_DNA"/>
</dbReference>
<dbReference type="AlphaFoldDB" id="E1JS44"/>
<keyword evidence="2" id="KW-1185">Reference proteome</keyword>
<evidence type="ECO:0000313" key="1">
    <source>
        <dbReference type="EMBL" id="EFL52813.1"/>
    </source>
</evidence>
<evidence type="ECO:0000313" key="2">
    <source>
        <dbReference type="Proteomes" id="UP000006250"/>
    </source>
</evidence>
<proteinExistence type="predicted"/>
<dbReference type="Proteomes" id="UP000006250">
    <property type="component" value="Unassembled WGS sequence"/>
</dbReference>
<accession>E1JS44</accession>
<dbReference type="OrthoDB" id="5455691at2"/>
<dbReference type="eggNOG" id="ENOG50346YY">
    <property type="taxonomic scope" value="Bacteria"/>
</dbReference>
<dbReference type="RefSeq" id="WP_005990679.1">
    <property type="nucleotide sequence ID" value="NZ_AECZ01000002.1"/>
</dbReference>
<comment type="caution">
    <text evidence="1">The sequence shown here is derived from an EMBL/GenBank/DDBJ whole genome shotgun (WGS) entry which is preliminary data.</text>
</comment>
<sequence length="139" mass="14291">MANLIYPAFKRSLGDGVFALASDTLRLALLTSAHTPNAGHTVYADLAEQEVSGTGYTSGGKALAGVTWTLSGDAAVLDADDPSWTEATVTARFAAVYADKTVGALTGPLVCLLDFGEEKGVTGGTFTVQFDTGGVVVMR</sequence>
<gene>
    <name evidence="1" type="ORF">DesfrDRAFT_0443</name>
</gene>